<evidence type="ECO:0000256" key="2">
    <source>
        <dbReference type="ARBA" id="ARBA00022670"/>
    </source>
</evidence>
<dbReference type="PANTHER" id="PTHR47967">
    <property type="entry name" value="OS07G0603500 PROTEIN-RELATED"/>
    <property type="match status" value="1"/>
</dbReference>
<dbReference type="AlphaFoldDB" id="A0AAW1LMW0"/>
<sequence length="297" mass="33307">MRTIRKSPKNISNLSKKKKMRSKMSYLHMLLLTHLTIIFVISLSFSSDGLTLKMIPITSPLLQIIPETYNNVERFQFLVNISLSRIHNRRKFLTPDSVKSPIYKAVNFFVTQLAMSEGNTAYYPYVILDTGSDVTWVQCDGCNPCFDLPGGNFAYEESTSFRRVSLQDELCPSDHVNVDGSCGISISYGYPAHSTVTGLLGREDFSFKNSRTNNVEVYQGLVFMCALSNHVFDDFGHGNQIAGIFGVGPSSLSFLFQLEAQTNKRFSYCLPPLIQLISTESNMYFGDDAEINGDATR</sequence>
<feature type="domain" description="Peptidase A1" evidence="4">
    <location>
        <begin position="111"/>
        <end position="297"/>
    </location>
</feature>
<comment type="similarity">
    <text evidence="1">Belongs to the peptidase A1 family.</text>
</comment>
<dbReference type="GO" id="GO:0008233">
    <property type="term" value="F:peptidase activity"/>
    <property type="evidence" value="ECO:0007669"/>
    <property type="project" value="UniProtKB-KW"/>
</dbReference>
<name>A0AAW1LMW0_SAPOF</name>
<keyword evidence="6" id="KW-1185">Reference proteome</keyword>
<dbReference type="Pfam" id="PF14543">
    <property type="entry name" value="TAXi_N"/>
    <property type="match status" value="1"/>
</dbReference>
<reference evidence="5" key="1">
    <citation type="submission" date="2024-03" db="EMBL/GenBank/DDBJ databases">
        <title>WGS assembly of Saponaria officinalis var. Norfolk2.</title>
        <authorList>
            <person name="Jenkins J."/>
            <person name="Shu S."/>
            <person name="Grimwood J."/>
            <person name="Barry K."/>
            <person name="Goodstein D."/>
            <person name="Schmutz J."/>
            <person name="Leebens-Mack J."/>
            <person name="Osbourn A."/>
        </authorList>
    </citation>
    <scope>NUCLEOTIDE SEQUENCE [LARGE SCALE GENOMIC DNA]</scope>
    <source>
        <strain evidence="5">JIC</strain>
    </source>
</reference>
<dbReference type="PROSITE" id="PS51767">
    <property type="entry name" value="PEPTIDASE_A1"/>
    <property type="match status" value="1"/>
</dbReference>
<comment type="caution">
    <text evidence="5">The sequence shown here is derived from an EMBL/GenBank/DDBJ whole genome shotgun (WGS) entry which is preliminary data.</text>
</comment>
<protein>
    <recommendedName>
        <fullName evidence="4">Peptidase A1 domain-containing protein</fullName>
    </recommendedName>
</protein>
<dbReference type="InterPro" id="IPR033121">
    <property type="entry name" value="PEPTIDASE_A1"/>
</dbReference>
<evidence type="ECO:0000313" key="6">
    <source>
        <dbReference type="Proteomes" id="UP001443914"/>
    </source>
</evidence>
<dbReference type="GO" id="GO:0006508">
    <property type="term" value="P:proteolysis"/>
    <property type="evidence" value="ECO:0007669"/>
    <property type="project" value="UniProtKB-KW"/>
</dbReference>
<accession>A0AAW1LMW0</accession>
<dbReference type="InterPro" id="IPR032861">
    <property type="entry name" value="TAXi_N"/>
</dbReference>
<organism evidence="5 6">
    <name type="scientific">Saponaria officinalis</name>
    <name type="common">Common soapwort</name>
    <name type="synonym">Lychnis saponaria</name>
    <dbReference type="NCBI Taxonomy" id="3572"/>
    <lineage>
        <taxon>Eukaryota</taxon>
        <taxon>Viridiplantae</taxon>
        <taxon>Streptophyta</taxon>
        <taxon>Embryophyta</taxon>
        <taxon>Tracheophyta</taxon>
        <taxon>Spermatophyta</taxon>
        <taxon>Magnoliopsida</taxon>
        <taxon>eudicotyledons</taxon>
        <taxon>Gunneridae</taxon>
        <taxon>Pentapetalae</taxon>
        <taxon>Caryophyllales</taxon>
        <taxon>Caryophyllaceae</taxon>
        <taxon>Caryophylleae</taxon>
        <taxon>Saponaria</taxon>
    </lineage>
</organism>
<keyword evidence="3" id="KW-0378">Hydrolase</keyword>
<evidence type="ECO:0000256" key="3">
    <source>
        <dbReference type="ARBA" id="ARBA00022801"/>
    </source>
</evidence>
<evidence type="ECO:0000313" key="5">
    <source>
        <dbReference type="EMBL" id="KAK9735197.1"/>
    </source>
</evidence>
<dbReference type="Gene3D" id="2.40.70.10">
    <property type="entry name" value="Acid Proteases"/>
    <property type="match status" value="1"/>
</dbReference>
<dbReference type="Proteomes" id="UP001443914">
    <property type="component" value="Unassembled WGS sequence"/>
</dbReference>
<dbReference type="InterPro" id="IPR051708">
    <property type="entry name" value="Plant_Aspart_Prot_A1"/>
</dbReference>
<evidence type="ECO:0000259" key="4">
    <source>
        <dbReference type="PROSITE" id="PS51767"/>
    </source>
</evidence>
<keyword evidence="2" id="KW-0645">Protease</keyword>
<dbReference type="SUPFAM" id="SSF50630">
    <property type="entry name" value="Acid proteases"/>
    <property type="match status" value="1"/>
</dbReference>
<dbReference type="InterPro" id="IPR021109">
    <property type="entry name" value="Peptidase_aspartic_dom_sf"/>
</dbReference>
<gene>
    <name evidence="5" type="ORF">RND81_04G190100</name>
</gene>
<evidence type="ECO:0000256" key="1">
    <source>
        <dbReference type="ARBA" id="ARBA00007447"/>
    </source>
</evidence>
<proteinExistence type="inferred from homology"/>
<dbReference type="EMBL" id="JBDFQZ010000004">
    <property type="protein sequence ID" value="KAK9735197.1"/>
    <property type="molecule type" value="Genomic_DNA"/>
</dbReference>